<evidence type="ECO:0000256" key="3">
    <source>
        <dbReference type="ARBA" id="ARBA00023274"/>
    </source>
</evidence>
<dbReference type="GO" id="GO:0005840">
    <property type="term" value="C:ribosome"/>
    <property type="evidence" value="ECO:0007669"/>
    <property type="project" value="UniProtKB-KW"/>
</dbReference>
<feature type="domain" description="Large ribosomal subunit protein eL14" evidence="4">
    <location>
        <begin position="46"/>
        <end position="119"/>
    </location>
</feature>
<accession>A0ABR2L1J1</accession>
<dbReference type="CDD" id="cd23702">
    <property type="entry name" value="eL14"/>
    <property type="match status" value="1"/>
</dbReference>
<comment type="caution">
    <text evidence="5">The sequence shown here is derived from an EMBL/GenBank/DDBJ whole genome shotgun (WGS) entry which is preliminary data.</text>
</comment>
<dbReference type="Gene3D" id="2.30.30.30">
    <property type="match status" value="1"/>
</dbReference>
<dbReference type="Proteomes" id="UP001470230">
    <property type="component" value="Unassembled WGS sequence"/>
</dbReference>
<sequence length="130" mass="14670">MPYTQFVEVGRIAVASFGPLADSPVVIVDIIDDKRVLIDVLNQKDQRQVIPVKRLRLTDFVVKIARGAAPEEVVNATQAEKIADKWAATPWAKRIAAAHAKLQLNDFQRFKYNKLEAQRAKLIKEKLGKH</sequence>
<dbReference type="PANTHER" id="PTHR11127">
    <property type="entry name" value="60S RIBOSOMAL PROTEIN L14"/>
    <property type="match status" value="1"/>
</dbReference>
<dbReference type="Pfam" id="PF01929">
    <property type="entry name" value="Ribosomal_L14e"/>
    <property type="match status" value="1"/>
</dbReference>
<evidence type="ECO:0000256" key="1">
    <source>
        <dbReference type="ARBA" id="ARBA00006592"/>
    </source>
</evidence>
<dbReference type="InterPro" id="IPR002784">
    <property type="entry name" value="Ribosomal_eL14_dom"/>
</dbReference>
<protein>
    <submittedName>
        <fullName evidence="5">60S ribosomal protein L14</fullName>
    </submittedName>
</protein>
<dbReference type="InterPro" id="IPR014722">
    <property type="entry name" value="Rib_uL2_dom2"/>
</dbReference>
<reference evidence="5 6" key="1">
    <citation type="submission" date="2024-04" db="EMBL/GenBank/DDBJ databases">
        <title>Tritrichomonas musculus Genome.</title>
        <authorList>
            <person name="Alves-Ferreira E."/>
            <person name="Grigg M."/>
            <person name="Lorenzi H."/>
            <person name="Galac M."/>
        </authorList>
    </citation>
    <scope>NUCLEOTIDE SEQUENCE [LARGE SCALE GENOMIC DNA]</scope>
    <source>
        <strain evidence="5 6">EAF2021</strain>
    </source>
</reference>
<dbReference type="EMBL" id="JAPFFF010000002">
    <property type="protein sequence ID" value="KAK8897218.1"/>
    <property type="molecule type" value="Genomic_DNA"/>
</dbReference>
<gene>
    <name evidence="5" type="ORF">M9Y10_015154</name>
</gene>
<dbReference type="InterPro" id="IPR039660">
    <property type="entry name" value="Ribosomal_eL14"/>
</dbReference>
<keyword evidence="2 5" id="KW-0689">Ribosomal protein</keyword>
<organism evidence="5 6">
    <name type="scientific">Tritrichomonas musculus</name>
    <dbReference type="NCBI Taxonomy" id="1915356"/>
    <lineage>
        <taxon>Eukaryota</taxon>
        <taxon>Metamonada</taxon>
        <taxon>Parabasalia</taxon>
        <taxon>Tritrichomonadida</taxon>
        <taxon>Tritrichomonadidae</taxon>
        <taxon>Tritrichomonas</taxon>
    </lineage>
</organism>
<name>A0ABR2L1J1_9EUKA</name>
<dbReference type="InterPro" id="IPR008991">
    <property type="entry name" value="Translation_prot_SH3-like_sf"/>
</dbReference>
<evidence type="ECO:0000313" key="6">
    <source>
        <dbReference type="Proteomes" id="UP001470230"/>
    </source>
</evidence>
<dbReference type="PANTHER" id="PTHR11127:SF2">
    <property type="entry name" value="LARGE RIBOSOMAL SUBUNIT PROTEIN EL14"/>
    <property type="match status" value="1"/>
</dbReference>
<evidence type="ECO:0000313" key="5">
    <source>
        <dbReference type="EMBL" id="KAK8897218.1"/>
    </source>
</evidence>
<keyword evidence="6" id="KW-1185">Reference proteome</keyword>
<evidence type="ECO:0000259" key="4">
    <source>
        <dbReference type="Pfam" id="PF01929"/>
    </source>
</evidence>
<comment type="similarity">
    <text evidence="1">Belongs to the eukaryotic ribosomal protein eL14 family.</text>
</comment>
<proteinExistence type="inferred from homology"/>
<evidence type="ECO:0000256" key="2">
    <source>
        <dbReference type="ARBA" id="ARBA00022980"/>
    </source>
</evidence>
<keyword evidence="3" id="KW-0687">Ribonucleoprotein</keyword>
<dbReference type="SUPFAM" id="SSF50104">
    <property type="entry name" value="Translation proteins SH3-like domain"/>
    <property type="match status" value="1"/>
</dbReference>